<dbReference type="RefSeq" id="WP_245776998.1">
    <property type="nucleotide sequence ID" value="NZ_FPJE01000007.1"/>
</dbReference>
<dbReference type="AlphaFoldDB" id="A0A1K1P322"/>
<dbReference type="Proteomes" id="UP000182248">
    <property type="component" value="Unassembled WGS sequence"/>
</dbReference>
<reference evidence="1 2" key="1">
    <citation type="submission" date="2016-11" db="EMBL/GenBank/DDBJ databases">
        <authorList>
            <person name="Jaros S."/>
            <person name="Januszkiewicz K."/>
            <person name="Wedrychowicz H."/>
        </authorList>
    </citation>
    <scope>NUCLEOTIDE SEQUENCE [LARGE SCALE GENOMIC DNA]</scope>
    <source>
        <strain evidence="1 2">CGMCC 1.12145</strain>
    </source>
</reference>
<evidence type="ECO:0000313" key="2">
    <source>
        <dbReference type="Proteomes" id="UP000182248"/>
    </source>
</evidence>
<sequence length="116" mass="13775">MVPQVKDTESLMDIAVREKLWAKLVMQLQKDFSSANIHIELELEMMPEKLVGILHEAIFLLMRDRFNDYLNLLYIIDVPETEVRAIQVADTVEISAEVSFLILKREWQKVWFKNRR</sequence>
<organism evidence="1 2">
    <name type="scientific">Sinomicrobium oceani</name>
    <dbReference type="NCBI Taxonomy" id="1150368"/>
    <lineage>
        <taxon>Bacteria</taxon>
        <taxon>Pseudomonadati</taxon>
        <taxon>Bacteroidota</taxon>
        <taxon>Flavobacteriia</taxon>
        <taxon>Flavobacteriales</taxon>
        <taxon>Flavobacteriaceae</taxon>
        <taxon>Sinomicrobium</taxon>
    </lineage>
</organism>
<keyword evidence="2" id="KW-1185">Reference proteome</keyword>
<gene>
    <name evidence="1" type="ORF">SAMN02927921_01606</name>
</gene>
<proteinExistence type="predicted"/>
<name>A0A1K1P322_9FLAO</name>
<accession>A0A1K1P322</accession>
<evidence type="ECO:0000313" key="1">
    <source>
        <dbReference type="EMBL" id="SFW42186.1"/>
    </source>
</evidence>
<dbReference type="EMBL" id="FPJE01000007">
    <property type="protein sequence ID" value="SFW42186.1"/>
    <property type="molecule type" value="Genomic_DNA"/>
</dbReference>
<protein>
    <submittedName>
        <fullName evidence="1">Uncharacterized protein</fullName>
    </submittedName>
</protein>
<dbReference type="STRING" id="1150368.SAMN02927921_01606"/>